<protein>
    <submittedName>
        <fullName evidence="1">Uncharacterized protein</fullName>
    </submittedName>
</protein>
<evidence type="ECO:0000313" key="2">
    <source>
        <dbReference type="Proteomes" id="UP000799118"/>
    </source>
</evidence>
<name>A0A6A4I1R9_9AGAR</name>
<keyword evidence="2" id="KW-1185">Reference proteome</keyword>
<accession>A0A6A4I1R9</accession>
<dbReference type="EMBL" id="ML769431">
    <property type="protein sequence ID" value="KAE9402834.1"/>
    <property type="molecule type" value="Genomic_DNA"/>
</dbReference>
<organism evidence="1 2">
    <name type="scientific">Gymnopus androsaceus JB14</name>
    <dbReference type="NCBI Taxonomy" id="1447944"/>
    <lineage>
        <taxon>Eukaryota</taxon>
        <taxon>Fungi</taxon>
        <taxon>Dikarya</taxon>
        <taxon>Basidiomycota</taxon>
        <taxon>Agaricomycotina</taxon>
        <taxon>Agaricomycetes</taxon>
        <taxon>Agaricomycetidae</taxon>
        <taxon>Agaricales</taxon>
        <taxon>Marasmiineae</taxon>
        <taxon>Omphalotaceae</taxon>
        <taxon>Gymnopus</taxon>
    </lineage>
</organism>
<gene>
    <name evidence="1" type="ORF">BT96DRAFT_990848</name>
</gene>
<reference evidence="1" key="1">
    <citation type="journal article" date="2019" name="Environ. Microbiol.">
        <title>Fungal ecological strategies reflected in gene transcription - a case study of two litter decomposers.</title>
        <authorList>
            <person name="Barbi F."/>
            <person name="Kohler A."/>
            <person name="Barry K."/>
            <person name="Baskaran P."/>
            <person name="Daum C."/>
            <person name="Fauchery L."/>
            <person name="Ihrmark K."/>
            <person name="Kuo A."/>
            <person name="LaButti K."/>
            <person name="Lipzen A."/>
            <person name="Morin E."/>
            <person name="Grigoriev I.V."/>
            <person name="Henrissat B."/>
            <person name="Lindahl B."/>
            <person name="Martin F."/>
        </authorList>
    </citation>
    <scope>NUCLEOTIDE SEQUENCE</scope>
    <source>
        <strain evidence="1">JB14</strain>
    </source>
</reference>
<dbReference type="Proteomes" id="UP000799118">
    <property type="component" value="Unassembled WGS sequence"/>
</dbReference>
<dbReference type="AlphaFoldDB" id="A0A6A4I1R9"/>
<proteinExistence type="predicted"/>
<evidence type="ECO:0000313" key="1">
    <source>
        <dbReference type="EMBL" id="KAE9402834.1"/>
    </source>
</evidence>
<sequence length="104" mass="11345">MAFLSALVQAHTFFLVKSCSRHRTVTQPAALLSSFLAATMPCVYSEHTQDVYSKAGSFSAVGGNQSLTLEEPDIIVVMHILLAALHRVIKMPPLLSDLSRFSLL</sequence>